<evidence type="ECO:0000259" key="1">
    <source>
        <dbReference type="Pfam" id="PF13545"/>
    </source>
</evidence>
<accession>A0ABR6HS60</accession>
<name>A0ABR6HS60_9RHOB</name>
<evidence type="ECO:0000313" key="3">
    <source>
        <dbReference type="Proteomes" id="UP000576152"/>
    </source>
</evidence>
<dbReference type="Proteomes" id="UP000576152">
    <property type="component" value="Unassembled WGS sequence"/>
</dbReference>
<dbReference type="InterPro" id="IPR036390">
    <property type="entry name" value="WH_DNA-bd_sf"/>
</dbReference>
<evidence type="ECO:0000313" key="2">
    <source>
        <dbReference type="EMBL" id="MBB3713386.1"/>
    </source>
</evidence>
<reference evidence="2 3" key="1">
    <citation type="submission" date="2020-08" db="EMBL/GenBank/DDBJ databases">
        <title>Genomic Encyclopedia of Type Strains, Phase III (KMG-III): the genomes of soil and plant-associated and newly described type strains.</title>
        <authorList>
            <person name="Whitman W."/>
        </authorList>
    </citation>
    <scope>NUCLEOTIDE SEQUENCE [LARGE SCALE GENOMIC DNA]</scope>
    <source>
        <strain evidence="2 3">CECT 8572</strain>
    </source>
</reference>
<proteinExistence type="predicted"/>
<dbReference type="Pfam" id="PF13545">
    <property type="entry name" value="HTH_Crp_2"/>
    <property type="match status" value="1"/>
</dbReference>
<dbReference type="GO" id="GO:0016853">
    <property type="term" value="F:isomerase activity"/>
    <property type="evidence" value="ECO:0007669"/>
    <property type="project" value="UniProtKB-KW"/>
</dbReference>
<protein>
    <submittedName>
        <fullName evidence="2">5-carboxymethyl-2-hydroxymuconate isomerase</fullName>
    </submittedName>
</protein>
<keyword evidence="2" id="KW-0413">Isomerase</keyword>
<dbReference type="Gene3D" id="1.10.10.10">
    <property type="entry name" value="Winged helix-like DNA-binding domain superfamily/Winged helix DNA-binding domain"/>
    <property type="match status" value="1"/>
</dbReference>
<dbReference type="InterPro" id="IPR036388">
    <property type="entry name" value="WH-like_DNA-bd_sf"/>
</dbReference>
<dbReference type="InterPro" id="IPR012318">
    <property type="entry name" value="HTH_CRP"/>
</dbReference>
<feature type="domain" description="HTH crp-type" evidence="1">
    <location>
        <begin position="78"/>
        <end position="142"/>
    </location>
</feature>
<organism evidence="2 3">
    <name type="scientific">Limimaricola variabilis</name>
    <dbReference type="NCBI Taxonomy" id="1492771"/>
    <lineage>
        <taxon>Bacteria</taxon>
        <taxon>Pseudomonadati</taxon>
        <taxon>Pseudomonadota</taxon>
        <taxon>Alphaproteobacteria</taxon>
        <taxon>Rhodobacterales</taxon>
        <taxon>Paracoccaceae</taxon>
        <taxon>Limimaricola</taxon>
    </lineage>
</organism>
<dbReference type="EMBL" id="JACIBX010000014">
    <property type="protein sequence ID" value="MBB3713386.1"/>
    <property type="molecule type" value="Genomic_DNA"/>
</dbReference>
<sequence>MAGREGMTGTSLILKDDLGLHDVVMQFAGHGWRMTAGAFRSAMTIPAFRQRQLRFLQAQIAQTYSTTLAFSHAKLEIRLARWILMCRDRLSGQAFNVTHEAIALMLGVRRAGVTLALHELESRGFIRSTRCLLEVRDGVGLAASTEGYYGASEAEYDRLLGADTCAR</sequence>
<gene>
    <name evidence="2" type="ORF">FHS00_002990</name>
</gene>
<dbReference type="SUPFAM" id="SSF46785">
    <property type="entry name" value="Winged helix' DNA-binding domain"/>
    <property type="match status" value="1"/>
</dbReference>
<keyword evidence="3" id="KW-1185">Reference proteome</keyword>
<comment type="caution">
    <text evidence="2">The sequence shown here is derived from an EMBL/GenBank/DDBJ whole genome shotgun (WGS) entry which is preliminary data.</text>
</comment>